<proteinExistence type="predicted"/>
<dbReference type="InterPro" id="IPR015943">
    <property type="entry name" value="WD40/YVTN_repeat-like_dom_sf"/>
</dbReference>
<organism evidence="1 2">
    <name type="scientific">Mytilus coruscus</name>
    <name type="common">Sea mussel</name>
    <dbReference type="NCBI Taxonomy" id="42192"/>
    <lineage>
        <taxon>Eukaryota</taxon>
        <taxon>Metazoa</taxon>
        <taxon>Spiralia</taxon>
        <taxon>Lophotrochozoa</taxon>
        <taxon>Mollusca</taxon>
        <taxon>Bivalvia</taxon>
        <taxon>Autobranchia</taxon>
        <taxon>Pteriomorphia</taxon>
        <taxon>Mytilida</taxon>
        <taxon>Mytiloidea</taxon>
        <taxon>Mytilidae</taxon>
        <taxon>Mytilinae</taxon>
        <taxon>Mytilus</taxon>
    </lineage>
</organism>
<dbReference type="EMBL" id="CACVKT020001634">
    <property type="protein sequence ID" value="CAC5369953.1"/>
    <property type="molecule type" value="Genomic_DNA"/>
</dbReference>
<keyword evidence="2" id="KW-1185">Reference proteome</keyword>
<dbReference type="Proteomes" id="UP000507470">
    <property type="component" value="Unassembled WGS sequence"/>
</dbReference>
<dbReference type="SUPFAM" id="SSF50978">
    <property type="entry name" value="WD40 repeat-like"/>
    <property type="match status" value="1"/>
</dbReference>
<protein>
    <recommendedName>
        <fullName evidence="3">TRIM2_3</fullName>
    </recommendedName>
</protein>
<evidence type="ECO:0000313" key="1">
    <source>
        <dbReference type="EMBL" id="CAC5369953.1"/>
    </source>
</evidence>
<evidence type="ECO:0000313" key="2">
    <source>
        <dbReference type="Proteomes" id="UP000507470"/>
    </source>
</evidence>
<evidence type="ECO:0008006" key="3">
    <source>
        <dbReference type="Google" id="ProtNLM"/>
    </source>
</evidence>
<sequence>MEKKSCQETDTIWNQEKSKADDFISELEGKIKYLNEMKENLQTVTEENTSKLHSFLGVHQIEQTIHQYQCYVEDLKNDERTKEFDIKMKQNNEIEKMLSKLGSLESLGEVIVVTTLDLNRETSIRRDQQALSQEQYNINNMTMKFETRIEINEGSKSDLICLMDGRVIIVQEHGKVNLLTSDGELQKQLPIRGDAFNVTKISQDAIAITYPKEKAIKIFNMDNETVTKVIPLHKECYGLSFSNKSLAVGLSKDEICFVDLEGNTLVNTCSE</sequence>
<gene>
    <name evidence="1" type="ORF">MCOR_8963</name>
</gene>
<dbReference type="AlphaFoldDB" id="A0A6J8APK5"/>
<dbReference type="InterPro" id="IPR036322">
    <property type="entry name" value="WD40_repeat_dom_sf"/>
</dbReference>
<dbReference type="OrthoDB" id="10392197at2759"/>
<accession>A0A6J8APK5</accession>
<reference evidence="1 2" key="1">
    <citation type="submission" date="2020-06" db="EMBL/GenBank/DDBJ databases">
        <authorList>
            <person name="Li R."/>
            <person name="Bekaert M."/>
        </authorList>
    </citation>
    <scope>NUCLEOTIDE SEQUENCE [LARGE SCALE GENOMIC DNA]</scope>
    <source>
        <strain evidence="2">wild</strain>
    </source>
</reference>
<dbReference type="Gene3D" id="2.130.10.10">
    <property type="entry name" value="YVTN repeat-like/Quinoprotein amine dehydrogenase"/>
    <property type="match status" value="1"/>
</dbReference>
<name>A0A6J8APK5_MYTCO</name>